<dbReference type="EMBL" id="SDMP01000013">
    <property type="protein sequence ID" value="RYR22959.1"/>
    <property type="molecule type" value="Genomic_DNA"/>
</dbReference>
<dbReference type="InterPro" id="IPR058594">
    <property type="entry name" value="PB1-like_dom_pln"/>
</dbReference>
<sequence>MDAEVLDIIFHHGRNVEKGKDRRWTNYPDNKHHLGEVDVDRLDVFYLRNYFKELGYEKMKKVWWHVPQRSLEVGLRRLNSDNELREMCFYGEKNNGIIDVYIEHEISEPEILQGQDVIVHLDDQCPKLFP</sequence>
<gene>
    <name evidence="2" type="ORF">Ahy_B03g068241</name>
</gene>
<name>A0A445A969_ARAHY</name>
<reference evidence="2 3" key="1">
    <citation type="submission" date="2019-01" db="EMBL/GenBank/DDBJ databases">
        <title>Sequencing of cultivated peanut Arachis hypogaea provides insights into genome evolution and oil improvement.</title>
        <authorList>
            <person name="Chen X."/>
        </authorList>
    </citation>
    <scope>NUCLEOTIDE SEQUENCE [LARGE SCALE GENOMIC DNA]</scope>
    <source>
        <strain evidence="3">cv. Fuhuasheng</strain>
        <tissue evidence="2">Leaves</tissue>
    </source>
</reference>
<dbReference type="STRING" id="3818.A0A445A969"/>
<comment type="caution">
    <text evidence="2">The sequence shown here is derived from an EMBL/GenBank/DDBJ whole genome shotgun (WGS) entry which is preliminary data.</text>
</comment>
<evidence type="ECO:0000313" key="3">
    <source>
        <dbReference type="Proteomes" id="UP000289738"/>
    </source>
</evidence>
<accession>A0A445A969</accession>
<evidence type="ECO:0000259" key="1">
    <source>
        <dbReference type="Pfam" id="PF26130"/>
    </source>
</evidence>
<evidence type="ECO:0000313" key="2">
    <source>
        <dbReference type="EMBL" id="RYR22959.1"/>
    </source>
</evidence>
<dbReference type="Pfam" id="PF26130">
    <property type="entry name" value="PB1-like"/>
    <property type="match status" value="1"/>
</dbReference>
<dbReference type="AlphaFoldDB" id="A0A445A969"/>
<feature type="domain" description="PB1-like" evidence="1">
    <location>
        <begin position="4"/>
        <end position="104"/>
    </location>
</feature>
<dbReference type="Proteomes" id="UP000289738">
    <property type="component" value="Chromosome B03"/>
</dbReference>
<keyword evidence="3" id="KW-1185">Reference proteome</keyword>
<proteinExistence type="predicted"/>
<protein>
    <recommendedName>
        <fullName evidence="1">PB1-like domain-containing protein</fullName>
    </recommendedName>
</protein>
<organism evidence="2 3">
    <name type="scientific">Arachis hypogaea</name>
    <name type="common">Peanut</name>
    <dbReference type="NCBI Taxonomy" id="3818"/>
    <lineage>
        <taxon>Eukaryota</taxon>
        <taxon>Viridiplantae</taxon>
        <taxon>Streptophyta</taxon>
        <taxon>Embryophyta</taxon>
        <taxon>Tracheophyta</taxon>
        <taxon>Spermatophyta</taxon>
        <taxon>Magnoliopsida</taxon>
        <taxon>eudicotyledons</taxon>
        <taxon>Gunneridae</taxon>
        <taxon>Pentapetalae</taxon>
        <taxon>rosids</taxon>
        <taxon>fabids</taxon>
        <taxon>Fabales</taxon>
        <taxon>Fabaceae</taxon>
        <taxon>Papilionoideae</taxon>
        <taxon>50 kb inversion clade</taxon>
        <taxon>dalbergioids sensu lato</taxon>
        <taxon>Dalbergieae</taxon>
        <taxon>Pterocarpus clade</taxon>
        <taxon>Arachis</taxon>
    </lineage>
</organism>